<dbReference type="GO" id="GO:0005829">
    <property type="term" value="C:cytosol"/>
    <property type="evidence" value="ECO:0007669"/>
    <property type="project" value="TreeGrafter"/>
</dbReference>
<comment type="subcellular location">
    <subcellularLocation>
        <location evidence="3 19">Cytoplasm</location>
    </subcellularLocation>
</comment>
<evidence type="ECO:0000313" key="21">
    <source>
        <dbReference type="EMBL" id="AMD92412.1"/>
    </source>
</evidence>
<dbReference type="InterPro" id="IPR036318">
    <property type="entry name" value="FAD-bd_PCMH-like_sf"/>
</dbReference>
<protein>
    <recommendedName>
        <fullName evidence="6 19">UDP-N-acetylenolpyruvoylglucosamine reductase</fullName>
        <ecNumber evidence="5 19">1.3.1.98</ecNumber>
    </recommendedName>
    <alternativeName>
        <fullName evidence="17 19">UDP-N-acetylmuramate dehydrogenase</fullName>
    </alternativeName>
</protein>
<dbReference type="EMBL" id="CP014230">
    <property type="protein sequence ID" value="AMD92412.1"/>
    <property type="molecule type" value="Genomic_DNA"/>
</dbReference>
<dbReference type="GO" id="GO:0009252">
    <property type="term" value="P:peptidoglycan biosynthetic process"/>
    <property type="evidence" value="ECO:0007669"/>
    <property type="project" value="UniProtKB-UniRule"/>
</dbReference>
<evidence type="ECO:0000256" key="18">
    <source>
        <dbReference type="ARBA" id="ARBA00048914"/>
    </source>
</evidence>
<evidence type="ECO:0000256" key="15">
    <source>
        <dbReference type="ARBA" id="ARBA00023306"/>
    </source>
</evidence>
<evidence type="ECO:0000256" key="6">
    <source>
        <dbReference type="ARBA" id="ARBA00015188"/>
    </source>
</evidence>
<dbReference type="SUPFAM" id="SSF56194">
    <property type="entry name" value="Uridine diphospho-N-Acetylenolpyruvylglucosamine reductase, MurB, C-terminal domain"/>
    <property type="match status" value="1"/>
</dbReference>
<keyword evidence="15 19" id="KW-0131">Cell cycle</keyword>
<accession>A0A0X8JPJ3</accession>
<dbReference type="Gene3D" id="3.30.465.10">
    <property type="match status" value="1"/>
</dbReference>
<evidence type="ECO:0000256" key="14">
    <source>
        <dbReference type="ARBA" id="ARBA00023002"/>
    </source>
</evidence>
<keyword evidence="9 19" id="KW-0285">Flavoprotein</keyword>
<evidence type="ECO:0000256" key="12">
    <source>
        <dbReference type="ARBA" id="ARBA00022960"/>
    </source>
</evidence>
<keyword evidence="10 19" id="KW-0274">FAD</keyword>
<keyword evidence="22" id="KW-1185">Reference proteome</keyword>
<evidence type="ECO:0000313" key="22">
    <source>
        <dbReference type="Proteomes" id="UP000063964"/>
    </source>
</evidence>
<dbReference type="NCBIfam" id="TIGR00179">
    <property type="entry name" value="murB"/>
    <property type="match status" value="1"/>
</dbReference>
<evidence type="ECO:0000256" key="19">
    <source>
        <dbReference type="HAMAP-Rule" id="MF_00037"/>
    </source>
</evidence>
<dbReference type="HAMAP" id="MF_00037">
    <property type="entry name" value="MurB"/>
    <property type="match status" value="1"/>
</dbReference>
<feature type="active site" description="Proton donor" evidence="19">
    <location>
        <position position="209"/>
    </location>
</feature>
<dbReference type="SUPFAM" id="SSF56176">
    <property type="entry name" value="FAD-binding/transporter-associated domain-like"/>
    <property type="match status" value="1"/>
</dbReference>
<dbReference type="InterPro" id="IPR036635">
    <property type="entry name" value="MurB_C_sf"/>
</dbReference>
<dbReference type="InterPro" id="IPR006094">
    <property type="entry name" value="Oxid_FAD_bind_N"/>
</dbReference>
<evidence type="ECO:0000256" key="16">
    <source>
        <dbReference type="ARBA" id="ARBA00023316"/>
    </source>
</evidence>
<evidence type="ECO:0000256" key="13">
    <source>
        <dbReference type="ARBA" id="ARBA00022984"/>
    </source>
</evidence>
<evidence type="ECO:0000256" key="5">
    <source>
        <dbReference type="ARBA" id="ARBA00012518"/>
    </source>
</evidence>
<keyword evidence="12 19" id="KW-0133">Cell shape</keyword>
<dbReference type="InterPro" id="IPR016167">
    <property type="entry name" value="FAD-bd_PCMH_sub1"/>
</dbReference>
<keyword evidence="11 19" id="KW-0521">NADP</keyword>
<evidence type="ECO:0000256" key="7">
    <source>
        <dbReference type="ARBA" id="ARBA00022490"/>
    </source>
</evidence>
<keyword evidence="16 19" id="KW-0961">Cell wall biogenesis/degradation</keyword>
<keyword evidence="7 19" id="KW-0963">Cytoplasm</keyword>
<proteinExistence type="inferred from homology"/>
<sequence>MKHLRNVSLKDYCTYRIGGTARDFYAPENMEEMVALVRDLRARRASFWLHGGGANTLFPDGEVHLPIVSTSFMTALRREDGLVFAESGKVMDAWVLEALRAGLGGVECLSGIPGTLGGALFMNAGAYGQEISDHLRSVTVLDRNGLVIEIPAEQCGFGYRRADALRDKVILAGTWELPPADSAPALARRKEILARRKEKQPLEFPSAGSVFKRPEGAFASRLIDEAGLKGARVGGAQVSEKHAGFIVNTGGATCRDVLELIDLCRRTVRERSGYDLELEQCICPAGDVPEPKKN</sequence>
<evidence type="ECO:0000256" key="8">
    <source>
        <dbReference type="ARBA" id="ARBA00022618"/>
    </source>
</evidence>
<dbReference type="UniPathway" id="UPA00219"/>
<dbReference type="InterPro" id="IPR016169">
    <property type="entry name" value="FAD-bd_PCMH_sub2"/>
</dbReference>
<dbReference type="InterPro" id="IPR003170">
    <property type="entry name" value="MurB"/>
</dbReference>
<evidence type="ECO:0000256" key="2">
    <source>
        <dbReference type="ARBA" id="ARBA00003921"/>
    </source>
</evidence>
<dbReference type="Proteomes" id="UP000063964">
    <property type="component" value="Chromosome"/>
</dbReference>
<feature type="active site" evidence="19">
    <location>
        <position position="279"/>
    </location>
</feature>
<evidence type="ECO:0000256" key="17">
    <source>
        <dbReference type="ARBA" id="ARBA00031026"/>
    </source>
</evidence>
<dbReference type="GO" id="GO:0008360">
    <property type="term" value="P:regulation of cell shape"/>
    <property type="evidence" value="ECO:0007669"/>
    <property type="project" value="UniProtKB-KW"/>
</dbReference>
<keyword evidence="14 19" id="KW-0560">Oxidoreductase</keyword>
<evidence type="ECO:0000256" key="1">
    <source>
        <dbReference type="ARBA" id="ARBA00001974"/>
    </source>
</evidence>
<comment type="similarity">
    <text evidence="19">Belongs to the MurB family.</text>
</comment>
<dbReference type="PANTHER" id="PTHR21071">
    <property type="entry name" value="UDP-N-ACETYLENOLPYRUVOYLGLUCOSAMINE REDUCTASE"/>
    <property type="match status" value="1"/>
</dbReference>
<dbReference type="PANTHER" id="PTHR21071:SF4">
    <property type="entry name" value="UDP-N-ACETYLENOLPYRUVOYLGLUCOSAMINE REDUCTASE"/>
    <property type="match status" value="1"/>
</dbReference>
<dbReference type="AlphaFoldDB" id="A0A0X8JPJ3"/>
<dbReference type="KEGG" id="doa:AXF15_04325"/>
<gene>
    <name evidence="19" type="primary">murB</name>
    <name evidence="21" type="ORF">AXF15_04325</name>
</gene>
<evidence type="ECO:0000256" key="4">
    <source>
        <dbReference type="ARBA" id="ARBA00004752"/>
    </source>
</evidence>
<dbReference type="Pfam" id="PF01565">
    <property type="entry name" value="FAD_binding_4"/>
    <property type="match status" value="1"/>
</dbReference>
<dbReference type="PROSITE" id="PS51387">
    <property type="entry name" value="FAD_PCMH"/>
    <property type="match status" value="1"/>
</dbReference>
<feature type="domain" description="FAD-binding PCMH-type" evidence="20">
    <location>
        <begin position="17"/>
        <end position="180"/>
    </location>
</feature>
<dbReference type="InterPro" id="IPR011601">
    <property type="entry name" value="MurB_C"/>
</dbReference>
<dbReference type="GO" id="GO:0071555">
    <property type="term" value="P:cell wall organization"/>
    <property type="evidence" value="ECO:0007669"/>
    <property type="project" value="UniProtKB-KW"/>
</dbReference>
<organism evidence="21 22">
    <name type="scientific">Desulfomicrobium orale DSM 12838</name>
    <dbReference type="NCBI Taxonomy" id="888061"/>
    <lineage>
        <taxon>Bacteria</taxon>
        <taxon>Pseudomonadati</taxon>
        <taxon>Thermodesulfobacteriota</taxon>
        <taxon>Desulfovibrionia</taxon>
        <taxon>Desulfovibrionales</taxon>
        <taxon>Desulfomicrobiaceae</taxon>
        <taxon>Desulfomicrobium</taxon>
    </lineage>
</organism>
<evidence type="ECO:0000256" key="11">
    <source>
        <dbReference type="ARBA" id="ARBA00022857"/>
    </source>
</evidence>
<dbReference type="RefSeq" id="WP_066603790.1">
    <property type="nucleotide sequence ID" value="NZ_CP014230.1"/>
</dbReference>
<dbReference type="STRING" id="888061.AXF15_04325"/>
<dbReference type="InterPro" id="IPR016166">
    <property type="entry name" value="FAD-bd_PCMH"/>
</dbReference>
<feature type="active site" evidence="19">
    <location>
        <position position="160"/>
    </location>
</feature>
<comment type="pathway">
    <text evidence="4 19">Cell wall biogenesis; peptidoglycan biosynthesis.</text>
</comment>
<reference evidence="22" key="1">
    <citation type="submission" date="2016-02" db="EMBL/GenBank/DDBJ databases">
        <authorList>
            <person name="Holder M.E."/>
            <person name="Ajami N.J."/>
            <person name="Petrosino J.F."/>
        </authorList>
    </citation>
    <scope>NUCLEOTIDE SEQUENCE [LARGE SCALE GENOMIC DNA]</scope>
    <source>
        <strain evidence="22">DSM 12838</strain>
    </source>
</reference>
<evidence type="ECO:0000256" key="3">
    <source>
        <dbReference type="ARBA" id="ARBA00004496"/>
    </source>
</evidence>
<dbReference type="Gene3D" id="3.90.78.10">
    <property type="entry name" value="UDP-N-acetylenolpyruvoylglucosamine reductase, C-terminal domain"/>
    <property type="match status" value="1"/>
</dbReference>
<dbReference type="NCBIfam" id="NF010480">
    <property type="entry name" value="PRK13905.1"/>
    <property type="match status" value="1"/>
</dbReference>
<evidence type="ECO:0000256" key="9">
    <source>
        <dbReference type="ARBA" id="ARBA00022630"/>
    </source>
</evidence>
<comment type="catalytic activity">
    <reaction evidence="18 19">
        <text>UDP-N-acetyl-alpha-D-muramate + NADP(+) = UDP-N-acetyl-3-O-(1-carboxyvinyl)-alpha-D-glucosamine + NADPH + H(+)</text>
        <dbReference type="Rhea" id="RHEA:12248"/>
        <dbReference type="ChEBI" id="CHEBI:15378"/>
        <dbReference type="ChEBI" id="CHEBI:57783"/>
        <dbReference type="ChEBI" id="CHEBI:58349"/>
        <dbReference type="ChEBI" id="CHEBI:68483"/>
        <dbReference type="ChEBI" id="CHEBI:70757"/>
        <dbReference type="EC" id="1.3.1.98"/>
    </reaction>
</comment>
<evidence type="ECO:0000259" key="20">
    <source>
        <dbReference type="PROSITE" id="PS51387"/>
    </source>
</evidence>
<dbReference type="GO" id="GO:0071949">
    <property type="term" value="F:FAD binding"/>
    <property type="evidence" value="ECO:0007669"/>
    <property type="project" value="InterPro"/>
</dbReference>
<name>A0A0X8JPJ3_9BACT</name>
<keyword evidence="8 19" id="KW-0132">Cell division</keyword>
<dbReference type="GO" id="GO:0008762">
    <property type="term" value="F:UDP-N-acetylmuramate dehydrogenase activity"/>
    <property type="evidence" value="ECO:0007669"/>
    <property type="project" value="UniProtKB-UniRule"/>
</dbReference>
<keyword evidence="13 19" id="KW-0573">Peptidoglycan synthesis</keyword>
<dbReference type="Gene3D" id="3.30.43.10">
    <property type="entry name" value="Uridine Diphospho-n-acetylenolpyruvylglucosamine Reductase, domain 2"/>
    <property type="match status" value="1"/>
</dbReference>
<evidence type="ECO:0000256" key="10">
    <source>
        <dbReference type="ARBA" id="ARBA00022827"/>
    </source>
</evidence>
<dbReference type="Pfam" id="PF02873">
    <property type="entry name" value="MurB_C"/>
    <property type="match status" value="1"/>
</dbReference>
<dbReference type="EC" id="1.3.1.98" evidence="5 19"/>
<dbReference type="GO" id="GO:0051301">
    <property type="term" value="P:cell division"/>
    <property type="evidence" value="ECO:0007669"/>
    <property type="project" value="UniProtKB-KW"/>
</dbReference>
<comment type="function">
    <text evidence="2 19">Cell wall formation.</text>
</comment>
<comment type="cofactor">
    <cofactor evidence="1 19">
        <name>FAD</name>
        <dbReference type="ChEBI" id="CHEBI:57692"/>
    </cofactor>
</comment>